<sequence length="177" mass="18872">LGSRIGTKAWQRSLARRDDRSAAEGAGMEILQEKRALAALSWTLTQLLAFAMGIMYFVVAAGVGHGGEKFAFVWKGLWFWCSIGGTFVLLFRKGTEHAFSMFVIISIFLNQIALVDASAAPGGSKGLSGFGLAYFFVSALSLFGILTAKEEFVDIGPSFDDGGVYGPPPGDGYQGVV</sequence>
<gene>
    <name evidence="2" type="ORF">PBRA_000746</name>
</gene>
<evidence type="ECO:0000256" key="1">
    <source>
        <dbReference type="SAM" id="Phobius"/>
    </source>
</evidence>
<dbReference type="EMBL" id="CDSF01000079">
    <property type="protein sequence ID" value="CEO97401.1"/>
    <property type="molecule type" value="Genomic_DNA"/>
</dbReference>
<organism evidence="2 3">
    <name type="scientific">Plasmodiophora brassicae</name>
    <name type="common">Clubroot disease agent</name>
    <dbReference type="NCBI Taxonomy" id="37360"/>
    <lineage>
        <taxon>Eukaryota</taxon>
        <taxon>Sar</taxon>
        <taxon>Rhizaria</taxon>
        <taxon>Endomyxa</taxon>
        <taxon>Phytomyxea</taxon>
        <taxon>Plasmodiophorida</taxon>
        <taxon>Plasmodiophoridae</taxon>
        <taxon>Plasmodiophora</taxon>
    </lineage>
</organism>
<feature type="transmembrane region" description="Helical" evidence="1">
    <location>
        <begin position="127"/>
        <end position="148"/>
    </location>
</feature>
<name>A0A0G4IQJ2_PLABS</name>
<accession>A0A0G4IQJ2</accession>
<proteinExistence type="predicted"/>
<dbReference type="Proteomes" id="UP000039324">
    <property type="component" value="Unassembled WGS sequence"/>
</dbReference>
<keyword evidence="3" id="KW-1185">Reference proteome</keyword>
<reference evidence="2 3" key="1">
    <citation type="submission" date="2015-02" db="EMBL/GenBank/DDBJ databases">
        <authorList>
            <person name="Chooi Y.-H."/>
        </authorList>
    </citation>
    <scope>NUCLEOTIDE SEQUENCE [LARGE SCALE GENOMIC DNA]</scope>
    <source>
        <strain evidence="2">E3</strain>
    </source>
</reference>
<keyword evidence="1" id="KW-0472">Membrane</keyword>
<feature type="transmembrane region" description="Helical" evidence="1">
    <location>
        <begin position="98"/>
        <end position="115"/>
    </location>
</feature>
<keyword evidence="1" id="KW-1133">Transmembrane helix</keyword>
<dbReference type="AlphaFoldDB" id="A0A0G4IQJ2"/>
<keyword evidence="1" id="KW-0812">Transmembrane</keyword>
<protein>
    <submittedName>
        <fullName evidence="2">Uncharacterized protein</fullName>
    </submittedName>
</protein>
<evidence type="ECO:0000313" key="2">
    <source>
        <dbReference type="EMBL" id="CEO97401.1"/>
    </source>
</evidence>
<feature type="transmembrane region" description="Helical" evidence="1">
    <location>
        <begin position="71"/>
        <end position="91"/>
    </location>
</feature>
<evidence type="ECO:0000313" key="3">
    <source>
        <dbReference type="Proteomes" id="UP000039324"/>
    </source>
</evidence>
<feature type="transmembrane region" description="Helical" evidence="1">
    <location>
        <begin position="37"/>
        <end position="59"/>
    </location>
</feature>
<feature type="non-terminal residue" evidence="2">
    <location>
        <position position="1"/>
    </location>
</feature>